<name>A0A6A6V7X4_9PLEO</name>
<feature type="compositionally biased region" description="Polar residues" evidence="1">
    <location>
        <begin position="50"/>
        <end position="59"/>
    </location>
</feature>
<organism evidence="2 3">
    <name type="scientific">Sporormia fimetaria CBS 119925</name>
    <dbReference type="NCBI Taxonomy" id="1340428"/>
    <lineage>
        <taxon>Eukaryota</taxon>
        <taxon>Fungi</taxon>
        <taxon>Dikarya</taxon>
        <taxon>Ascomycota</taxon>
        <taxon>Pezizomycotina</taxon>
        <taxon>Dothideomycetes</taxon>
        <taxon>Pleosporomycetidae</taxon>
        <taxon>Pleosporales</taxon>
        <taxon>Sporormiaceae</taxon>
        <taxon>Sporormia</taxon>
    </lineage>
</organism>
<evidence type="ECO:0000313" key="3">
    <source>
        <dbReference type="Proteomes" id="UP000799440"/>
    </source>
</evidence>
<keyword evidence="3" id="KW-1185">Reference proteome</keyword>
<reference evidence="2" key="1">
    <citation type="journal article" date="2020" name="Stud. Mycol.">
        <title>101 Dothideomycetes genomes: a test case for predicting lifestyles and emergence of pathogens.</title>
        <authorList>
            <person name="Haridas S."/>
            <person name="Albert R."/>
            <person name="Binder M."/>
            <person name="Bloem J."/>
            <person name="Labutti K."/>
            <person name="Salamov A."/>
            <person name="Andreopoulos B."/>
            <person name="Baker S."/>
            <person name="Barry K."/>
            <person name="Bills G."/>
            <person name="Bluhm B."/>
            <person name="Cannon C."/>
            <person name="Castanera R."/>
            <person name="Culley D."/>
            <person name="Daum C."/>
            <person name="Ezra D."/>
            <person name="Gonzalez J."/>
            <person name="Henrissat B."/>
            <person name="Kuo A."/>
            <person name="Liang C."/>
            <person name="Lipzen A."/>
            <person name="Lutzoni F."/>
            <person name="Magnuson J."/>
            <person name="Mondo S."/>
            <person name="Nolan M."/>
            <person name="Ohm R."/>
            <person name="Pangilinan J."/>
            <person name="Park H.-J."/>
            <person name="Ramirez L."/>
            <person name="Alfaro M."/>
            <person name="Sun H."/>
            <person name="Tritt A."/>
            <person name="Yoshinaga Y."/>
            <person name="Zwiers L.-H."/>
            <person name="Turgeon B."/>
            <person name="Goodwin S."/>
            <person name="Spatafora J."/>
            <person name="Crous P."/>
            <person name="Grigoriev I."/>
        </authorList>
    </citation>
    <scope>NUCLEOTIDE SEQUENCE</scope>
    <source>
        <strain evidence="2">CBS 119925</strain>
    </source>
</reference>
<gene>
    <name evidence="2" type="ORF">M011DRAFT_78176</name>
</gene>
<evidence type="ECO:0000313" key="2">
    <source>
        <dbReference type="EMBL" id="KAF2746762.1"/>
    </source>
</evidence>
<dbReference type="EMBL" id="MU006576">
    <property type="protein sequence ID" value="KAF2746762.1"/>
    <property type="molecule type" value="Genomic_DNA"/>
</dbReference>
<dbReference type="Proteomes" id="UP000799440">
    <property type="component" value="Unassembled WGS sequence"/>
</dbReference>
<proteinExistence type="predicted"/>
<evidence type="ECO:0000256" key="1">
    <source>
        <dbReference type="SAM" id="MobiDB-lite"/>
    </source>
</evidence>
<protein>
    <submittedName>
        <fullName evidence="2">Uncharacterized protein</fullName>
    </submittedName>
</protein>
<dbReference type="AlphaFoldDB" id="A0A6A6V7X4"/>
<feature type="compositionally biased region" description="Basic and acidic residues" evidence="1">
    <location>
        <begin position="1"/>
        <end position="13"/>
    </location>
</feature>
<feature type="region of interest" description="Disordered" evidence="1">
    <location>
        <begin position="1"/>
        <end position="75"/>
    </location>
</feature>
<sequence>MPEHHRTVREAQHAHSIPQSHCPVPEPSQKAREPRPAQQNTDSDALGGTTHVTSPNLYNEHNPHPRDIPVNKAGLDALSRPHYHLSNYYREPGSRQTICHSDRTVILKRTRVLAQ</sequence>
<accession>A0A6A6V7X4</accession>